<dbReference type="EMBL" id="JHEG04000002">
    <property type="protein sequence ID" value="KAF3883851.1"/>
    <property type="molecule type" value="Genomic_DNA"/>
</dbReference>
<evidence type="ECO:0000313" key="1">
    <source>
        <dbReference type="EMBL" id="KAF3883851.1"/>
    </source>
</evidence>
<dbReference type="Proteomes" id="UP000029738">
    <property type="component" value="Unassembled WGS sequence"/>
</dbReference>
<sequence length="78" mass="8957">MQLSYRGSQYNTSHTQLPNPPYFVNAKYRGISYSILKITTVPTQTKSELKYRGVTYLNLPHPKNLVSKPLHPLTLSHQ</sequence>
<organism evidence="1 2">
    <name type="scientific">Tolypothrix bouteillei VB521301</name>
    <dbReference type="NCBI Taxonomy" id="1479485"/>
    <lineage>
        <taxon>Bacteria</taxon>
        <taxon>Bacillati</taxon>
        <taxon>Cyanobacteriota</taxon>
        <taxon>Cyanophyceae</taxon>
        <taxon>Nostocales</taxon>
        <taxon>Tolypothrichaceae</taxon>
        <taxon>Tolypothrix</taxon>
    </lineage>
</organism>
<evidence type="ECO:0000313" key="2">
    <source>
        <dbReference type="Proteomes" id="UP000029738"/>
    </source>
</evidence>
<reference evidence="1" key="2">
    <citation type="submission" date="2019-11" db="EMBL/GenBank/DDBJ databases">
        <title>Improved Assembly of Tolypothrix boutellei genome.</title>
        <authorList>
            <person name="Sarangi A.N."/>
            <person name="Mukherjee M."/>
            <person name="Ghosh S."/>
            <person name="Singh D."/>
            <person name="Das A."/>
            <person name="Kant S."/>
            <person name="Prusty A."/>
            <person name="Tripathy S."/>
        </authorList>
    </citation>
    <scope>NUCLEOTIDE SEQUENCE</scope>
    <source>
        <strain evidence="1">VB521301</strain>
    </source>
</reference>
<dbReference type="AlphaFoldDB" id="A0A8S9SSE3"/>
<gene>
    <name evidence="1" type="ORF">DA73_0400039780</name>
</gene>
<dbReference type="Pfam" id="PF14105">
    <property type="entry name" value="DUF4278"/>
    <property type="match status" value="1"/>
</dbReference>
<keyword evidence="2" id="KW-1185">Reference proteome</keyword>
<dbReference type="OrthoDB" id="515032at2"/>
<reference evidence="1" key="1">
    <citation type="journal article" date="2015" name="Genome Announc.">
        <title>Draft Genome Sequence of Tolypothrix boutellei Strain VB521301.</title>
        <authorList>
            <person name="Chandrababunaidu M.M."/>
            <person name="Singh D."/>
            <person name="Sen D."/>
            <person name="Bhan S."/>
            <person name="Das S."/>
            <person name="Gupta A."/>
            <person name="Adhikary S.P."/>
            <person name="Tripathy S."/>
        </authorList>
    </citation>
    <scope>NUCLEOTIDE SEQUENCE</scope>
    <source>
        <strain evidence="1">VB521301</strain>
    </source>
</reference>
<protein>
    <submittedName>
        <fullName evidence="1">DUF4278 domain-containing protein</fullName>
    </submittedName>
</protein>
<accession>A0A8S9SSE3</accession>
<dbReference type="RefSeq" id="WP_072040787.1">
    <property type="nucleotide sequence ID" value="NZ_JHEG04000002.1"/>
</dbReference>
<dbReference type="InterPro" id="IPR025458">
    <property type="entry name" value="DUF4278"/>
</dbReference>
<comment type="caution">
    <text evidence="1">The sequence shown here is derived from an EMBL/GenBank/DDBJ whole genome shotgun (WGS) entry which is preliminary data.</text>
</comment>
<name>A0A8S9SSE3_9CYAN</name>
<proteinExistence type="predicted"/>